<protein>
    <submittedName>
        <fullName evidence="2">Uncharacterized protein</fullName>
    </submittedName>
</protein>
<proteinExistence type="predicted"/>
<evidence type="ECO:0000313" key="2">
    <source>
        <dbReference type="EMBL" id="KGM48974.1"/>
    </source>
</evidence>
<dbReference type="AlphaFoldDB" id="A0A0A0EEZ6"/>
<name>A0A0A0EEZ6_9RHOB</name>
<evidence type="ECO:0000313" key="3">
    <source>
        <dbReference type="Proteomes" id="UP000030004"/>
    </source>
</evidence>
<dbReference type="EMBL" id="AQQX01000003">
    <property type="protein sequence ID" value="KGM48974.1"/>
    <property type="molecule type" value="Genomic_DNA"/>
</dbReference>
<reference evidence="2 3" key="1">
    <citation type="journal article" date="2015" name="Antonie Van Leeuwenhoek">
        <title>Pseudooceanicola atlanticus gen. nov. sp. nov., isolated from surface seawater of the Atlantic Ocean and reclassification of Oceanicola batsensis, Oceanicola marinus, Oceanicola nitratireducens, Oceanicola nanhaiensis, Oceanicola antarcticus and Oceanicola flagellatus, as Pseudooceanicola batsensis comb. nov., Pseudooceanicola marinus comb. nov., Pseudooceanicola nitratireducens comb. nov., Pseudooceanicola nanhaiensis comb. nov., Pseudooceanicola antarcticus comb. nov., and Pseudooceanicola flagellatus comb. nov.</title>
        <authorList>
            <person name="Lai Q."/>
            <person name="Li G."/>
            <person name="Liu X."/>
            <person name="Du Y."/>
            <person name="Sun F."/>
            <person name="Shao Z."/>
        </authorList>
    </citation>
    <scope>NUCLEOTIDE SEQUENCE [LARGE SCALE GENOMIC DNA]</scope>
    <source>
        <strain evidence="2 3">22II-s11g</strain>
    </source>
</reference>
<comment type="caution">
    <text evidence="2">The sequence shown here is derived from an EMBL/GenBank/DDBJ whole genome shotgun (WGS) entry which is preliminary data.</text>
</comment>
<keyword evidence="3" id="KW-1185">Reference proteome</keyword>
<dbReference type="RefSeq" id="WP_043747831.1">
    <property type="nucleotide sequence ID" value="NZ_AQQX01000003.1"/>
</dbReference>
<dbReference type="STRING" id="1461694.ATO9_09765"/>
<evidence type="ECO:0000256" key="1">
    <source>
        <dbReference type="SAM" id="Phobius"/>
    </source>
</evidence>
<organism evidence="2 3">
    <name type="scientific">Pseudooceanicola atlanticus</name>
    <dbReference type="NCBI Taxonomy" id="1461694"/>
    <lineage>
        <taxon>Bacteria</taxon>
        <taxon>Pseudomonadati</taxon>
        <taxon>Pseudomonadota</taxon>
        <taxon>Alphaproteobacteria</taxon>
        <taxon>Rhodobacterales</taxon>
        <taxon>Paracoccaceae</taxon>
        <taxon>Pseudooceanicola</taxon>
    </lineage>
</organism>
<keyword evidence="1" id="KW-0812">Transmembrane</keyword>
<keyword evidence="1" id="KW-1133">Transmembrane helix</keyword>
<keyword evidence="1" id="KW-0472">Membrane</keyword>
<gene>
    <name evidence="2" type="ORF">ATO9_09765</name>
</gene>
<sequence>MDMIFFGFFGLLATIVAVIIGLAGYTVFFGRGKDMPNAGVRMRTRVTRHGILHRPGRLPRKRPPGD</sequence>
<accession>A0A0A0EEZ6</accession>
<feature type="transmembrane region" description="Helical" evidence="1">
    <location>
        <begin position="6"/>
        <end position="28"/>
    </location>
</feature>
<dbReference type="Proteomes" id="UP000030004">
    <property type="component" value="Unassembled WGS sequence"/>
</dbReference>